<keyword evidence="6" id="KW-1185">Reference proteome</keyword>
<gene>
    <name evidence="5" type="ORF">OFUS_LOCUS8903</name>
</gene>
<evidence type="ECO:0000256" key="2">
    <source>
        <dbReference type="ARBA" id="ARBA00022741"/>
    </source>
</evidence>
<evidence type="ECO:0000313" key="6">
    <source>
        <dbReference type="Proteomes" id="UP000749559"/>
    </source>
</evidence>
<comment type="caution">
    <text evidence="5">The sequence shown here is derived from an EMBL/GenBank/DDBJ whole genome shotgun (WGS) entry which is preliminary data.</text>
</comment>
<dbReference type="SUPFAM" id="SSF52540">
    <property type="entry name" value="P-loop containing nucleoside triphosphate hydrolases"/>
    <property type="match status" value="1"/>
</dbReference>
<accession>A0A8S4NL96</accession>
<dbReference type="PROSITE" id="PS51720">
    <property type="entry name" value="G_AIG1"/>
    <property type="match status" value="1"/>
</dbReference>
<evidence type="ECO:0000256" key="3">
    <source>
        <dbReference type="ARBA" id="ARBA00023134"/>
    </source>
</evidence>
<comment type="similarity">
    <text evidence="1">Belongs to the TRAFAC class TrmE-Era-EngA-EngB-Septin-like GTPase superfamily. AIG1/Toc34/Toc159-like paraseptin GTPase family. IAN subfamily.</text>
</comment>
<dbReference type="OrthoDB" id="10061751at2759"/>
<dbReference type="EMBL" id="CAIIXF020000004">
    <property type="protein sequence ID" value="CAH1782455.1"/>
    <property type="molecule type" value="Genomic_DNA"/>
</dbReference>
<dbReference type="Gene3D" id="3.40.50.300">
    <property type="entry name" value="P-loop containing nucleotide triphosphate hydrolases"/>
    <property type="match status" value="1"/>
</dbReference>
<keyword evidence="2" id="KW-0547">Nucleotide-binding</keyword>
<organism evidence="5 6">
    <name type="scientific">Owenia fusiformis</name>
    <name type="common">Polychaete worm</name>
    <dbReference type="NCBI Taxonomy" id="6347"/>
    <lineage>
        <taxon>Eukaryota</taxon>
        <taxon>Metazoa</taxon>
        <taxon>Spiralia</taxon>
        <taxon>Lophotrochozoa</taxon>
        <taxon>Annelida</taxon>
        <taxon>Polychaeta</taxon>
        <taxon>Sedentaria</taxon>
        <taxon>Canalipalpata</taxon>
        <taxon>Sabellida</taxon>
        <taxon>Oweniida</taxon>
        <taxon>Oweniidae</taxon>
        <taxon>Owenia</taxon>
    </lineage>
</organism>
<protein>
    <recommendedName>
        <fullName evidence="4">AIG1-type G domain-containing protein</fullName>
    </recommendedName>
</protein>
<keyword evidence="3" id="KW-0342">GTP-binding</keyword>
<dbReference type="AlphaFoldDB" id="A0A8S4NL96"/>
<dbReference type="InterPro" id="IPR045058">
    <property type="entry name" value="GIMA/IAN/Toc"/>
</dbReference>
<evidence type="ECO:0000256" key="1">
    <source>
        <dbReference type="ARBA" id="ARBA00008535"/>
    </source>
</evidence>
<reference evidence="5" key="1">
    <citation type="submission" date="2022-03" db="EMBL/GenBank/DDBJ databases">
        <authorList>
            <person name="Martin C."/>
        </authorList>
    </citation>
    <scope>NUCLEOTIDE SEQUENCE</scope>
</reference>
<dbReference type="Proteomes" id="UP000749559">
    <property type="component" value="Unassembled WGS sequence"/>
</dbReference>
<name>A0A8S4NL96_OWEFU</name>
<dbReference type="PANTHER" id="PTHR10903:SF184">
    <property type="entry name" value="GTP-BINDING PROTEIN A"/>
    <property type="match status" value="1"/>
</dbReference>
<dbReference type="Pfam" id="PF04548">
    <property type="entry name" value="AIG1"/>
    <property type="match status" value="1"/>
</dbReference>
<dbReference type="GO" id="GO:0005525">
    <property type="term" value="F:GTP binding"/>
    <property type="evidence" value="ECO:0007669"/>
    <property type="project" value="UniProtKB-KW"/>
</dbReference>
<feature type="domain" description="AIG1-type G" evidence="4">
    <location>
        <begin position="9"/>
        <end position="203"/>
    </location>
</feature>
<evidence type="ECO:0000313" key="5">
    <source>
        <dbReference type="EMBL" id="CAH1782455.1"/>
    </source>
</evidence>
<dbReference type="PANTHER" id="PTHR10903">
    <property type="entry name" value="GTPASE, IMAP FAMILY MEMBER-RELATED"/>
    <property type="match status" value="1"/>
</dbReference>
<dbReference type="InterPro" id="IPR006703">
    <property type="entry name" value="G_AIG1"/>
</dbReference>
<proteinExistence type="inferred from homology"/>
<sequence>MAGQQTPTNGDIRIILVGLKASGKSSTGNTIIGQNLFKTCLSSSSITKPEYGCGNVNGRTIHVVDTPGFTVGDTNIRHHLEQLASSVDMIRPGPHVFCIIVKVSLFTRDDVETMKLIRSVFGNEMLRHAVLVVTHGDDIENDGLDIEDIFREAPRELNDLRRECGWRVAIINNRSANRNAEGVSLIGNIEKWRLCDKLYRGIPNPDVLNRGWFSWFCSCLNACFRCIRDFLSRCYRCCVD</sequence>
<evidence type="ECO:0000259" key="4">
    <source>
        <dbReference type="PROSITE" id="PS51720"/>
    </source>
</evidence>
<dbReference type="InterPro" id="IPR027417">
    <property type="entry name" value="P-loop_NTPase"/>
</dbReference>